<dbReference type="EMBL" id="PGFS01000001">
    <property type="protein sequence ID" value="MDH4574466.1"/>
    <property type="molecule type" value="Genomic_DNA"/>
</dbReference>
<dbReference type="Proteomes" id="UP001162135">
    <property type="component" value="Unassembled WGS sequence"/>
</dbReference>
<evidence type="ECO:0000313" key="4">
    <source>
        <dbReference type="Proteomes" id="UP001162135"/>
    </source>
</evidence>
<protein>
    <submittedName>
        <fullName evidence="3">C4-dicarboxylate ABC transporter permease</fullName>
    </submittedName>
</protein>
<proteinExistence type="predicted"/>
<keyword evidence="1" id="KW-0472">Membrane</keyword>
<keyword evidence="4" id="KW-1185">Reference proteome</keyword>
<reference evidence="3" key="1">
    <citation type="journal article" date="2015" name="Antonie Van Leeuwenhoek">
        <title>Comparative 16S rRNA signatures and multilocus sequence analysis for the genus Salinicola and description of Salinicola acroporae sp. nov., isolated from coral Acropora digitifera.</title>
        <authorList>
            <person name="Lepcha R.T."/>
            <person name="Poddar A."/>
            <person name="Schumann P."/>
            <person name="Das S.K."/>
        </authorList>
    </citation>
    <scope>NUCLEOTIDE SEQUENCE</scope>
    <source>
        <strain evidence="3">S4-41</strain>
    </source>
</reference>
<dbReference type="InterPro" id="IPR009936">
    <property type="entry name" value="DUF1468"/>
</dbReference>
<gene>
    <name evidence="3" type="ORF">CUR86_19950</name>
</gene>
<accession>A0ABT6IA62</accession>
<feature type="transmembrane region" description="Helical" evidence="1">
    <location>
        <begin position="29"/>
        <end position="49"/>
    </location>
</feature>
<dbReference type="Pfam" id="PF07331">
    <property type="entry name" value="TctB"/>
    <property type="match status" value="1"/>
</dbReference>
<reference evidence="3" key="2">
    <citation type="submission" date="2017-11" db="EMBL/GenBank/DDBJ databases">
        <authorList>
            <person name="Das S.K."/>
        </authorList>
    </citation>
    <scope>NUCLEOTIDE SEQUENCE</scope>
    <source>
        <strain evidence="3">S4-41</strain>
    </source>
</reference>
<keyword evidence="1" id="KW-0812">Transmembrane</keyword>
<sequence length="144" mass="15324">MLAFCAFVTWRTLLIPSSGAGGQAGPDFFPWLAIIGITALSVALFIRGLCSKVDDVSAESTAGGTAESGAGRYATVALILFVALMVGYAAAFERIGYLLSTLVTFVIGMLLLRERRVLQFLIVPALIVAGVYFGFTHLLDVYLP</sequence>
<evidence type="ECO:0000313" key="3">
    <source>
        <dbReference type="EMBL" id="MDH4574466.1"/>
    </source>
</evidence>
<feature type="transmembrane region" description="Helical" evidence="1">
    <location>
        <begin position="95"/>
        <end position="112"/>
    </location>
</feature>
<keyword evidence="1" id="KW-1133">Transmembrane helix</keyword>
<name>A0ABT6IA62_9GAMM</name>
<feature type="transmembrane region" description="Helical" evidence="1">
    <location>
        <begin position="117"/>
        <end position="135"/>
    </location>
</feature>
<feature type="transmembrane region" description="Helical" evidence="1">
    <location>
        <begin position="70"/>
        <end position="89"/>
    </location>
</feature>
<evidence type="ECO:0000259" key="2">
    <source>
        <dbReference type="Pfam" id="PF07331"/>
    </source>
</evidence>
<comment type="caution">
    <text evidence="3">The sequence shown here is derived from an EMBL/GenBank/DDBJ whole genome shotgun (WGS) entry which is preliminary data.</text>
</comment>
<evidence type="ECO:0000256" key="1">
    <source>
        <dbReference type="SAM" id="Phobius"/>
    </source>
</evidence>
<organism evidence="3 4">
    <name type="scientific">Salinicola acroporae</name>
    <dbReference type="NCBI Taxonomy" id="1541440"/>
    <lineage>
        <taxon>Bacteria</taxon>
        <taxon>Pseudomonadati</taxon>
        <taxon>Pseudomonadota</taxon>
        <taxon>Gammaproteobacteria</taxon>
        <taxon>Oceanospirillales</taxon>
        <taxon>Halomonadaceae</taxon>
        <taxon>Salinicola</taxon>
    </lineage>
</organism>
<feature type="domain" description="DUF1468" evidence="2">
    <location>
        <begin position="2"/>
        <end position="144"/>
    </location>
</feature>